<dbReference type="EMBL" id="MLYV02000893">
    <property type="protein sequence ID" value="PSR75472.1"/>
    <property type="molecule type" value="Genomic_DNA"/>
</dbReference>
<proteinExistence type="predicted"/>
<evidence type="ECO:0008006" key="5">
    <source>
        <dbReference type="Google" id="ProtNLM"/>
    </source>
</evidence>
<feature type="region of interest" description="Disordered" evidence="2">
    <location>
        <begin position="115"/>
        <end position="160"/>
    </location>
</feature>
<feature type="coiled-coil region" evidence="1">
    <location>
        <begin position="21"/>
        <end position="92"/>
    </location>
</feature>
<evidence type="ECO:0000313" key="3">
    <source>
        <dbReference type="EMBL" id="PSR75472.1"/>
    </source>
</evidence>
<evidence type="ECO:0000256" key="2">
    <source>
        <dbReference type="SAM" id="MobiDB-lite"/>
    </source>
</evidence>
<organism evidence="3 4">
    <name type="scientific">Hermanssonia centrifuga</name>
    <dbReference type="NCBI Taxonomy" id="98765"/>
    <lineage>
        <taxon>Eukaryota</taxon>
        <taxon>Fungi</taxon>
        <taxon>Dikarya</taxon>
        <taxon>Basidiomycota</taxon>
        <taxon>Agaricomycotina</taxon>
        <taxon>Agaricomycetes</taxon>
        <taxon>Polyporales</taxon>
        <taxon>Meruliaceae</taxon>
        <taxon>Hermanssonia</taxon>
    </lineage>
</organism>
<feature type="non-terminal residue" evidence="3">
    <location>
        <position position="160"/>
    </location>
</feature>
<gene>
    <name evidence="3" type="ORF">PHLCEN_2v9109</name>
</gene>
<protein>
    <recommendedName>
        <fullName evidence="5">Vimentin</fullName>
    </recommendedName>
</protein>
<keyword evidence="1" id="KW-0175">Coiled coil</keyword>
<keyword evidence="4" id="KW-1185">Reference proteome</keyword>
<dbReference type="AlphaFoldDB" id="A0A2R6NSH7"/>
<dbReference type="OrthoDB" id="6105938at2759"/>
<feature type="compositionally biased region" description="Basic and acidic residues" evidence="2">
    <location>
        <begin position="150"/>
        <end position="160"/>
    </location>
</feature>
<comment type="caution">
    <text evidence="3">The sequence shown here is derived from an EMBL/GenBank/DDBJ whole genome shotgun (WGS) entry which is preliminary data.</text>
</comment>
<evidence type="ECO:0000256" key="1">
    <source>
        <dbReference type="SAM" id="Coils"/>
    </source>
</evidence>
<evidence type="ECO:0000313" key="4">
    <source>
        <dbReference type="Proteomes" id="UP000186601"/>
    </source>
</evidence>
<sequence length="160" mass="18191">MEYDEDVLSFQGKQKTALETFEKREQTLKGLEDALRQKDEELNGEKGILQQLKVELEEREAAIAVREEQLTLLSAFAQIEDANQTLKRLEDIYSCSLLADEIIQQYLNELASVPALPDEDGSTIDQNTSKGKGKGKSLPEDEVMSWREGGSARRDWLERE</sequence>
<accession>A0A2R6NSH7</accession>
<name>A0A2R6NSH7_9APHY</name>
<dbReference type="Proteomes" id="UP000186601">
    <property type="component" value="Unassembled WGS sequence"/>
</dbReference>
<reference evidence="3 4" key="1">
    <citation type="submission" date="2018-02" db="EMBL/GenBank/DDBJ databases">
        <title>Genome sequence of the basidiomycete white-rot fungus Phlebia centrifuga.</title>
        <authorList>
            <person name="Granchi Z."/>
            <person name="Peng M."/>
            <person name="de Vries R.P."/>
            <person name="Hilden K."/>
            <person name="Makela M.R."/>
            <person name="Grigoriev I."/>
            <person name="Riley R."/>
        </authorList>
    </citation>
    <scope>NUCLEOTIDE SEQUENCE [LARGE SCALE GENOMIC DNA]</scope>
    <source>
        <strain evidence="3 4">FBCC195</strain>
    </source>
</reference>